<dbReference type="InterPro" id="IPR003959">
    <property type="entry name" value="ATPase_AAA_core"/>
</dbReference>
<protein>
    <submittedName>
        <fullName evidence="3">Predicted ATP-dependent endonuclease of the OLD family, contains P-loop ATPase and TOPRIM domains</fullName>
    </submittedName>
</protein>
<evidence type="ECO:0000313" key="4">
    <source>
        <dbReference type="Proteomes" id="UP000199708"/>
    </source>
</evidence>
<feature type="domain" description="ATPase AAA-type core" evidence="1">
    <location>
        <begin position="26"/>
        <end position="313"/>
    </location>
</feature>
<organism evidence="3 4">
    <name type="scientific">Facklamia miroungae</name>
    <dbReference type="NCBI Taxonomy" id="120956"/>
    <lineage>
        <taxon>Bacteria</taxon>
        <taxon>Bacillati</taxon>
        <taxon>Bacillota</taxon>
        <taxon>Bacilli</taxon>
        <taxon>Lactobacillales</taxon>
        <taxon>Aerococcaceae</taxon>
        <taxon>Facklamia</taxon>
    </lineage>
</organism>
<feature type="domain" description="OLD protein-like TOPRIM" evidence="2">
    <location>
        <begin position="355"/>
        <end position="419"/>
    </location>
</feature>
<dbReference type="Proteomes" id="UP000199708">
    <property type="component" value="Unassembled WGS sequence"/>
</dbReference>
<dbReference type="GO" id="GO:0016887">
    <property type="term" value="F:ATP hydrolysis activity"/>
    <property type="evidence" value="ECO:0007669"/>
    <property type="project" value="InterPro"/>
</dbReference>
<dbReference type="GO" id="GO:0004519">
    <property type="term" value="F:endonuclease activity"/>
    <property type="evidence" value="ECO:0007669"/>
    <property type="project" value="UniProtKB-KW"/>
</dbReference>
<accession>A0A1G7UGA9</accession>
<dbReference type="InterPro" id="IPR027417">
    <property type="entry name" value="P-loop_NTPase"/>
</dbReference>
<dbReference type="InterPro" id="IPR051396">
    <property type="entry name" value="Bact_Antivir_Def_Nuclease"/>
</dbReference>
<evidence type="ECO:0000259" key="1">
    <source>
        <dbReference type="Pfam" id="PF13304"/>
    </source>
</evidence>
<reference evidence="3 4" key="1">
    <citation type="submission" date="2016-10" db="EMBL/GenBank/DDBJ databases">
        <authorList>
            <person name="de Groot N.N."/>
        </authorList>
    </citation>
    <scope>NUCLEOTIDE SEQUENCE [LARGE SCALE GENOMIC DNA]</scope>
    <source>
        <strain evidence="3 4">ATCC BAA-466</strain>
    </source>
</reference>
<dbReference type="AlphaFoldDB" id="A0A1G7UGA9"/>
<dbReference type="CDD" id="cd01026">
    <property type="entry name" value="TOPRIM_OLD"/>
    <property type="match status" value="1"/>
</dbReference>
<evidence type="ECO:0000259" key="2">
    <source>
        <dbReference type="Pfam" id="PF20469"/>
    </source>
</evidence>
<dbReference type="STRING" id="120956.SAMN05421791_1107"/>
<dbReference type="GO" id="GO:0005524">
    <property type="term" value="F:ATP binding"/>
    <property type="evidence" value="ECO:0007669"/>
    <property type="project" value="InterPro"/>
</dbReference>
<keyword evidence="4" id="KW-1185">Reference proteome</keyword>
<keyword evidence="3" id="KW-0540">Nuclease</keyword>
<keyword evidence="3" id="KW-0255">Endonuclease</keyword>
<dbReference type="RefSeq" id="WP_090290314.1">
    <property type="nucleotide sequence ID" value="NZ_FNCK01000010.1"/>
</dbReference>
<dbReference type="PANTHER" id="PTHR43581">
    <property type="entry name" value="ATP/GTP PHOSPHATASE"/>
    <property type="match status" value="1"/>
</dbReference>
<proteinExistence type="predicted"/>
<dbReference type="PANTHER" id="PTHR43581:SF4">
    <property type="entry name" value="ATP_GTP PHOSPHATASE"/>
    <property type="match status" value="1"/>
</dbReference>
<dbReference type="Pfam" id="PF20469">
    <property type="entry name" value="OLD-like_TOPRIM"/>
    <property type="match status" value="1"/>
</dbReference>
<keyword evidence="3" id="KW-0378">Hydrolase</keyword>
<dbReference type="Pfam" id="PF13304">
    <property type="entry name" value="AAA_21"/>
    <property type="match status" value="1"/>
</dbReference>
<evidence type="ECO:0000313" key="3">
    <source>
        <dbReference type="EMBL" id="SDG46602.1"/>
    </source>
</evidence>
<dbReference type="OrthoDB" id="308933at2"/>
<sequence length="531" mass="62175">MAYIEKVYIDGYKKFNDYCVEFNKEMNVLIGENESGKSTIINAIDLVINQRYFEIMNSEQIFNKNKLNKFKNNPIYNNLPEILIEIFINFDDENKLLKQDFMGLLYKNSKEQKCGISFAYRFDSDFEQDFKNIDFSVNTILPIELYKLEWKTFQGSTYKKRKNPLKSLLIDNSLSRHDIYGSYAKQIFESRIDDKYQRQLSYKLKQHFNEFLDEENKILSFGNQTIGIDEKKSSIEKLIDIKEDNISIQNMGKGKENLVKTEVALQTEANLIMIEEPENHLSHTNTRKLIEEIKKHSNNLQMIISSHNPLVISRLNLKNTIWINETTAVSFNNLSKEVSDFFLKADNLFILEFILSSKVILVEGATEYIYIPEFYKKIFESSIDKSGIHVISMSGITYKNFVEIGKMLEKKILIITDNDGNQERIDEIKKCNEEFKHMGININIKCCNSVEEYTFEKVLYEENKELLDGLFQNSRVSLDYKKVKLESKALACMLKQKTNSAMKIISDDVVMANLEVPKYIKEGIEWLERLY</sequence>
<dbReference type="EMBL" id="FNCK01000010">
    <property type="protein sequence ID" value="SDG46602.1"/>
    <property type="molecule type" value="Genomic_DNA"/>
</dbReference>
<dbReference type="SUPFAM" id="SSF52540">
    <property type="entry name" value="P-loop containing nucleoside triphosphate hydrolases"/>
    <property type="match status" value="1"/>
</dbReference>
<gene>
    <name evidence="3" type="ORF">SAMN05421791_1107</name>
</gene>
<name>A0A1G7UGA9_9LACT</name>
<dbReference type="InterPro" id="IPR034139">
    <property type="entry name" value="TOPRIM_OLD"/>
</dbReference>
<dbReference type="Gene3D" id="3.40.50.300">
    <property type="entry name" value="P-loop containing nucleotide triphosphate hydrolases"/>
    <property type="match status" value="1"/>
</dbReference>